<feature type="region of interest" description="Disordered" evidence="7">
    <location>
        <begin position="1"/>
        <end position="22"/>
    </location>
</feature>
<dbReference type="InterPro" id="IPR036038">
    <property type="entry name" value="Aminotransferase-like"/>
</dbReference>
<evidence type="ECO:0000256" key="4">
    <source>
        <dbReference type="ARBA" id="ARBA00022679"/>
    </source>
</evidence>
<comment type="similarity">
    <text evidence="2">Belongs to the class-IV pyridoxal-phosphate-dependent aminotransferase family.</text>
</comment>
<feature type="compositionally biased region" description="Basic and acidic residues" evidence="7">
    <location>
        <begin position="363"/>
        <end position="374"/>
    </location>
</feature>
<reference evidence="8" key="1">
    <citation type="journal article" date="2021" name="J Fungi (Basel)">
        <title>Genomic and Metabolomic Analyses of the Marine Fungus Emericellopsis cladophorae: Insights into Saltwater Adaptability Mechanisms and Its Biosynthetic Potential.</title>
        <authorList>
            <person name="Goncalves M.F.M."/>
            <person name="Hilario S."/>
            <person name="Van de Peer Y."/>
            <person name="Esteves A.C."/>
            <person name="Alves A."/>
        </authorList>
    </citation>
    <scope>NUCLEOTIDE SEQUENCE</scope>
    <source>
        <strain evidence="8">MUM 19.33</strain>
    </source>
</reference>
<dbReference type="InterPro" id="IPR001544">
    <property type="entry name" value="Aminotrans_IV"/>
</dbReference>
<protein>
    <submittedName>
        <fullName evidence="8">Branched-chain amino acid aminotransferase</fullName>
    </submittedName>
</protein>
<dbReference type="InterPro" id="IPR043131">
    <property type="entry name" value="BCAT-like_N"/>
</dbReference>
<name>A0A9P9Y321_9HYPO</name>
<dbReference type="Gene3D" id="3.30.470.10">
    <property type="match status" value="1"/>
</dbReference>
<evidence type="ECO:0000313" key="9">
    <source>
        <dbReference type="Proteomes" id="UP001055219"/>
    </source>
</evidence>
<evidence type="ECO:0000256" key="1">
    <source>
        <dbReference type="ARBA" id="ARBA00001933"/>
    </source>
</evidence>
<dbReference type="RefSeq" id="XP_051363109.1">
    <property type="nucleotide sequence ID" value="XM_051505366.1"/>
</dbReference>
<dbReference type="InterPro" id="IPR005786">
    <property type="entry name" value="B_amino_transII"/>
</dbReference>
<dbReference type="CDD" id="cd01557">
    <property type="entry name" value="BCAT_beta_family"/>
    <property type="match status" value="1"/>
</dbReference>
<evidence type="ECO:0000256" key="5">
    <source>
        <dbReference type="ARBA" id="ARBA00022898"/>
    </source>
</evidence>
<keyword evidence="4" id="KW-0808">Transferase</keyword>
<gene>
    <name evidence="8" type="ORF">J7T54_008339</name>
</gene>
<proteinExistence type="inferred from homology"/>
<dbReference type="AlphaFoldDB" id="A0A9P9Y321"/>
<dbReference type="GO" id="GO:0009081">
    <property type="term" value="P:branched-chain amino acid metabolic process"/>
    <property type="evidence" value="ECO:0007669"/>
    <property type="project" value="InterPro"/>
</dbReference>
<dbReference type="PIRSF" id="PIRSF006468">
    <property type="entry name" value="BCAT1"/>
    <property type="match status" value="1"/>
</dbReference>
<dbReference type="GO" id="GO:0004084">
    <property type="term" value="F:branched-chain-amino-acid transaminase activity"/>
    <property type="evidence" value="ECO:0007669"/>
    <property type="project" value="InterPro"/>
</dbReference>
<dbReference type="OrthoDB" id="409992at2759"/>
<keyword evidence="5" id="KW-0663">Pyridoxal phosphate</keyword>
<accession>A0A9P9Y321</accession>
<organism evidence="8 9">
    <name type="scientific">Emericellopsis cladophorae</name>
    <dbReference type="NCBI Taxonomy" id="2686198"/>
    <lineage>
        <taxon>Eukaryota</taxon>
        <taxon>Fungi</taxon>
        <taxon>Dikarya</taxon>
        <taxon>Ascomycota</taxon>
        <taxon>Pezizomycotina</taxon>
        <taxon>Sordariomycetes</taxon>
        <taxon>Hypocreomycetidae</taxon>
        <taxon>Hypocreales</taxon>
        <taxon>Bionectriaceae</taxon>
        <taxon>Emericellopsis</taxon>
    </lineage>
</organism>
<dbReference type="EMBL" id="JAGIXG020000014">
    <property type="protein sequence ID" value="KAI6782253.1"/>
    <property type="molecule type" value="Genomic_DNA"/>
</dbReference>
<dbReference type="InterPro" id="IPR033939">
    <property type="entry name" value="BCAT_family"/>
</dbReference>
<comment type="caution">
    <text evidence="8">The sequence shown here is derived from an EMBL/GenBank/DDBJ whole genome shotgun (WGS) entry which is preliminary data.</text>
</comment>
<evidence type="ECO:0000256" key="7">
    <source>
        <dbReference type="SAM" id="MobiDB-lite"/>
    </source>
</evidence>
<evidence type="ECO:0000256" key="3">
    <source>
        <dbReference type="ARBA" id="ARBA00022576"/>
    </source>
</evidence>
<evidence type="ECO:0000256" key="2">
    <source>
        <dbReference type="ARBA" id="ARBA00009320"/>
    </source>
</evidence>
<dbReference type="InterPro" id="IPR043132">
    <property type="entry name" value="BCAT-like_C"/>
</dbReference>
<keyword evidence="3 8" id="KW-0032">Aminotransferase</keyword>
<feature type="modified residue" description="N6-(pyridoxal phosphate)lysine" evidence="6">
    <location>
        <position position="196"/>
    </location>
</feature>
<dbReference type="PANTHER" id="PTHR42825:SF2">
    <property type="entry name" value="BRANCHED-CHAIN-AMINO-ACID AMINOTRANSFERASE 3, CHLOROPLASTIC-RELATED"/>
    <property type="match status" value="1"/>
</dbReference>
<evidence type="ECO:0000313" key="8">
    <source>
        <dbReference type="EMBL" id="KAI6782253.1"/>
    </source>
</evidence>
<evidence type="ECO:0000256" key="6">
    <source>
        <dbReference type="PIRSR" id="PIRSR006468-1"/>
    </source>
</evidence>
<keyword evidence="9" id="KW-1185">Reference proteome</keyword>
<dbReference type="PANTHER" id="PTHR42825">
    <property type="entry name" value="AMINO ACID AMINOTRANSFERASE"/>
    <property type="match status" value="1"/>
</dbReference>
<feature type="region of interest" description="Disordered" evidence="7">
    <location>
        <begin position="355"/>
        <end position="374"/>
    </location>
</feature>
<dbReference type="Gene3D" id="3.20.10.10">
    <property type="entry name" value="D-amino Acid Aminotransferase, subunit A, domain 2"/>
    <property type="match status" value="1"/>
</dbReference>
<dbReference type="Pfam" id="PF01063">
    <property type="entry name" value="Aminotran_4"/>
    <property type="match status" value="1"/>
</dbReference>
<comment type="cofactor">
    <cofactor evidence="1">
        <name>pyridoxal 5'-phosphate</name>
        <dbReference type="ChEBI" id="CHEBI:597326"/>
    </cofactor>
</comment>
<dbReference type="Proteomes" id="UP001055219">
    <property type="component" value="Unassembled WGS sequence"/>
</dbReference>
<sequence length="374" mass="41622">MLVGATSTRFPPPPRGGVDWSTQSADTFTHSHVESRRCAATGDWSQPVLVEDPYLRVHGLAPVFHYGQEAYEGLKAFRTPHDEIRIVRPDYHARRFRQSAELVSIPPVPHDVFLRSVEMAVAHNAEFVPPNDEESMLYIRPVVFGTGGSMQLKPSDEYLFCVYVTCAGAFYGSEALDCLILEDFDRAAPRGTGSGKVGGNYSPVMRWSRQAKERGFDITLHLDSQTRSEVEEFTTSAFLGIRVQEGSTPTLVAPDTKNVVDSVTSNCARRVASDLGWAVQRRPVKYTELEQFSEIMACGTAVALVGIRSITRESTSEVLRYSDKDGELGPYTQILQEHLRDIHKGKTADRFGWMHKVPPPETGTDRQIDHPGAH</sequence>
<reference evidence="8" key="2">
    <citation type="submission" date="2022-07" db="EMBL/GenBank/DDBJ databases">
        <authorList>
            <person name="Goncalves M.F.M."/>
            <person name="Hilario S."/>
            <person name="Van De Peer Y."/>
            <person name="Esteves A.C."/>
            <person name="Alves A."/>
        </authorList>
    </citation>
    <scope>NUCLEOTIDE SEQUENCE</scope>
    <source>
        <strain evidence="8">MUM 19.33</strain>
    </source>
</reference>
<dbReference type="SUPFAM" id="SSF56752">
    <property type="entry name" value="D-aminoacid aminotransferase-like PLP-dependent enzymes"/>
    <property type="match status" value="1"/>
</dbReference>
<dbReference type="GeneID" id="75834810"/>